<dbReference type="EMBL" id="CP042435">
    <property type="protein sequence ID" value="QEC66822.1"/>
    <property type="molecule type" value="Genomic_DNA"/>
</dbReference>
<dbReference type="CDD" id="cd00402">
    <property type="entry name" value="Riboflavin_synthase_like"/>
    <property type="match status" value="1"/>
</dbReference>
<evidence type="ECO:0000256" key="7">
    <source>
        <dbReference type="ARBA" id="ARBA00022679"/>
    </source>
</evidence>
<keyword evidence="8" id="KW-0677">Repeat</keyword>
<dbReference type="GO" id="GO:0004746">
    <property type="term" value="F:riboflavin synthase activity"/>
    <property type="evidence" value="ECO:0007669"/>
    <property type="project" value="UniProtKB-UniRule"/>
</dbReference>
<feature type="domain" description="Lumazine-binding" evidence="11">
    <location>
        <begin position="96"/>
        <end position="192"/>
    </location>
</feature>
<evidence type="ECO:0000256" key="2">
    <source>
        <dbReference type="ARBA" id="ARBA00002803"/>
    </source>
</evidence>
<dbReference type="PANTHER" id="PTHR21098">
    <property type="entry name" value="RIBOFLAVIN SYNTHASE ALPHA CHAIN"/>
    <property type="match status" value="1"/>
</dbReference>
<gene>
    <name evidence="12" type="ORF">FRZ67_05705</name>
</gene>
<evidence type="ECO:0000256" key="10">
    <source>
        <dbReference type="PROSITE-ProRule" id="PRU00524"/>
    </source>
</evidence>
<dbReference type="PIRSF" id="PIRSF000498">
    <property type="entry name" value="Riboflavin_syn_A"/>
    <property type="match status" value="1"/>
</dbReference>
<dbReference type="RefSeq" id="WP_147188622.1">
    <property type="nucleotide sequence ID" value="NZ_CP042435.1"/>
</dbReference>
<dbReference type="EC" id="2.5.1.9" evidence="4 9"/>
<dbReference type="PROSITE" id="PS51177">
    <property type="entry name" value="LUMAZINE_BIND"/>
    <property type="match status" value="2"/>
</dbReference>
<comment type="pathway">
    <text evidence="3">Cofactor biosynthesis; riboflavin biosynthesis; riboflavin from 2-hydroxy-3-oxobutyl phosphate and 5-amino-6-(D-ribitylamino)uracil: step 2/2.</text>
</comment>
<dbReference type="NCBIfam" id="NF006767">
    <property type="entry name" value="PRK09289.1"/>
    <property type="match status" value="1"/>
</dbReference>
<organism evidence="12 13">
    <name type="scientific">Panacibacter ginsenosidivorans</name>
    <dbReference type="NCBI Taxonomy" id="1813871"/>
    <lineage>
        <taxon>Bacteria</taxon>
        <taxon>Pseudomonadati</taxon>
        <taxon>Bacteroidota</taxon>
        <taxon>Chitinophagia</taxon>
        <taxon>Chitinophagales</taxon>
        <taxon>Chitinophagaceae</taxon>
        <taxon>Panacibacter</taxon>
    </lineage>
</organism>
<dbReference type="AlphaFoldDB" id="A0A5B8V6D1"/>
<dbReference type="InterPro" id="IPR001783">
    <property type="entry name" value="Lumazine-bd"/>
</dbReference>
<dbReference type="InterPro" id="IPR017938">
    <property type="entry name" value="Riboflavin_synthase-like_b-brl"/>
</dbReference>
<evidence type="ECO:0000256" key="8">
    <source>
        <dbReference type="ARBA" id="ARBA00022737"/>
    </source>
</evidence>
<evidence type="ECO:0000256" key="5">
    <source>
        <dbReference type="ARBA" id="ARBA00013950"/>
    </source>
</evidence>
<dbReference type="SUPFAM" id="SSF63380">
    <property type="entry name" value="Riboflavin synthase domain-like"/>
    <property type="match status" value="2"/>
</dbReference>
<dbReference type="NCBIfam" id="TIGR00187">
    <property type="entry name" value="ribE"/>
    <property type="match status" value="1"/>
</dbReference>
<dbReference type="GO" id="GO:0009231">
    <property type="term" value="P:riboflavin biosynthetic process"/>
    <property type="evidence" value="ECO:0007669"/>
    <property type="project" value="UniProtKB-KW"/>
</dbReference>
<keyword evidence="7 12" id="KW-0808">Transferase</keyword>
<keyword evidence="6" id="KW-0686">Riboflavin biosynthesis</keyword>
<accession>A0A5B8V6D1</accession>
<protein>
    <recommendedName>
        <fullName evidence="5 9">Riboflavin synthase</fullName>
        <ecNumber evidence="4 9">2.5.1.9</ecNumber>
    </recommendedName>
</protein>
<evidence type="ECO:0000256" key="4">
    <source>
        <dbReference type="ARBA" id="ARBA00012827"/>
    </source>
</evidence>
<evidence type="ECO:0000256" key="6">
    <source>
        <dbReference type="ARBA" id="ARBA00022619"/>
    </source>
</evidence>
<dbReference type="Gene3D" id="2.40.30.20">
    <property type="match status" value="2"/>
</dbReference>
<dbReference type="Proteomes" id="UP000321533">
    <property type="component" value="Chromosome"/>
</dbReference>
<feature type="domain" description="Lumazine-binding" evidence="11">
    <location>
        <begin position="1"/>
        <end position="95"/>
    </location>
</feature>
<keyword evidence="13" id="KW-1185">Reference proteome</keyword>
<sequence>MFTGIIENTGRVEKVEVHGTNKTFYISSPLSAEFKVDQSVSHNGVCLTVEAVENDMHRVTAIEETLMKSNIGLWQTGDMVNIERCMQMNGRLDGHIVQGHVDATAVCVERKDMNGSWEFRFRFPEQFTTLVIEKGSIAVNGISLTLFNVGSDEFSVAIIPYTFEHTNMSQVYEDVVVNIEFDIIGKYIQRMLTR</sequence>
<name>A0A5B8V6D1_9BACT</name>
<evidence type="ECO:0000256" key="1">
    <source>
        <dbReference type="ARBA" id="ARBA00000968"/>
    </source>
</evidence>
<dbReference type="InterPro" id="IPR026017">
    <property type="entry name" value="Lumazine-bd_dom"/>
</dbReference>
<dbReference type="InterPro" id="IPR023366">
    <property type="entry name" value="ATP_synth_asu-like_sf"/>
</dbReference>
<evidence type="ECO:0000313" key="13">
    <source>
        <dbReference type="Proteomes" id="UP000321533"/>
    </source>
</evidence>
<dbReference type="OrthoDB" id="9788537at2"/>
<dbReference type="Pfam" id="PF00677">
    <property type="entry name" value="Lum_binding"/>
    <property type="match status" value="2"/>
</dbReference>
<feature type="repeat" description="Lumazine-binding" evidence="10">
    <location>
        <begin position="96"/>
        <end position="192"/>
    </location>
</feature>
<comment type="catalytic activity">
    <reaction evidence="1">
        <text>2 6,7-dimethyl-8-(1-D-ribityl)lumazine + H(+) = 5-amino-6-(D-ribitylamino)uracil + riboflavin</text>
        <dbReference type="Rhea" id="RHEA:20772"/>
        <dbReference type="ChEBI" id="CHEBI:15378"/>
        <dbReference type="ChEBI" id="CHEBI:15934"/>
        <dbReference type="ChEBI" id="CHEBI:57986"/>
        <dbReference type="ChEBI" id="CHEBI:58201"/>
        <dbReference type="EC" id="2.5.1.9"/>
    </reaction>
</comment>
<dbReference type="KEGG" id="pgin:FRZ67_05705"/>
<dbReference type="PANTHER" id="PTHR21098:SF12">
    <property type="entry name" value="RIBOFLAVIN SYNTHASE"/>
    <property type="match status" value="1"/>
</dbReference>
<proteinExistence type="predicted"/>
<evidence type="ECO:0000256" key="9">
    <source>
        <dbReference type="NCBIfam" id="TIGR00187"/>
    </source>
</evidence>
<feature type="repeat" description="Lumazine-binding" evidence="10">
    <location>
        <begin position="1"/>
        <end position="95"/>
    </location>
</feature>
<evidence type="ECO:0000256" key="3">
    <source>
        <dbReference type="ARBA" id="ARBA00004887"/>
    </source>
</evidence>
<evidence type="ECO:0000259" key="11">
    <source>
        <dbReference type="PROSITE" id="PS51177"/>
    </source>
</evidence>
<reference evidence="12 13" key="1">
    <citation type="journal article" date="2016" name="Int. J. Syst. Evol. Microbiol.">
        <title>Panacibacter ginsenosidivorans gen. nov., sp. nov., with ginsenoside converting activity isolated from soil of a ginseng field.</title>
        <authorList>
            <person name="Siddiqi M.Z."/>
            <person name="Muhammad Shafi S."/>
            <person name="Choi K.D."/>
            <person name="Im W.T."/>
        </authorList>
    </citation>
    <scope>NUCLEOTIDE SEQUENCE [LARGE SCALE GENOMIC DNA]</scope>
    <source>
        <strain evidence="12 13">Gsoil1550</strain>
    </source>
</reference>
<evidence type="ECO:0000313" key="12">
    <source>
        <dbReference type="EMBL" id="QEC66822.1"/>
    </source>
</evidence>
<comment type="function">
    <text evidence="2">Catalyzes the dismutation of two molecules of 6,7-dimethyl-8-ribityllumazine, resulting in the formation of riboflavin and 5-amino-6-(D-ribitylamino)uracil.</text>
</comment>